<sequence length="47" mass="5565">MDLLWTCLVRVAERREFAMESNDIAMKVLCKCFILALSVIWERNAFK</sequence>
<evidence type="ECO:0000313" key="1">
    <source>
        <dbReference type="EMBL" id="QFX78168.1"/>
    </source>
</evidence>
<dbReference type="AlphaFoldDB" id="A0A5P9W9P2"/>
<accession>A0A5P9W9P2</accession>
<geneLocation type="plasmid" evidence="1">
    <name>unnamed</name>
</geneLocation>
<organism evidence="1">
    <name type="scientific">Pseudomonas aeruginosa</name>
    <dbReference type="NCBI Taxonomy" id="287"/>
    <lineage>
        <taxon>Bacteria</taxon>
        <taxon>Pseudomonadati</taxon>
        <taxon>Pseudomonadota</taxon>
        <taxon>Gammaproteobacteria</taxon>
        <taxon>Pseudomonadales</taxon>
        <taxon>Pseudomonadaceae</taxon>
        <taxon>Pseudomonas</taxon>
    </lineage>
</organism>
<protein>
    <submittedName>
        <fullName evidence="1">Uncharacterized protein</fullName>
    </submittedName>
</protein>
<dbReference type="EMBL" id="MN433456">
    <property type="protein sequence ID" value="QFX78168.1"/>
    <property type="molecule type" value="Genomic_DNA"/>
</dbReference>
<proteinExistence type="predicted"/>
<gene>
    <name evidence="1" type="ORF">PNK5461_c0023</name>
</gene>
<reference evidence="1" key="1">
    <citation type="submission" date="2019-09" db="EMBL/GenBank/DDBJ databases">
        <authorList>
            <person name="Li Z."/>
        </authorList>
    </citation>
    <scope>NUCLEOTIDE SEQUENCE</scope>
    <source>
        <strain evidence="1">PAB546</strain>
        <plasmid evidence="1">unnamed</plasmid>
    </source>
</reference>
<keyword evidence="1" id="KW-0614">Plasmid</keyword>
<name>A0A5P9W9P2_PSEAI</name>